<keyword evidence="1" id="KW-0479">Metal-binding</keyword>
<evidence type="ECO:0000256" key="4">
    <source>
        <dbReference type="ARBA" id="ARBA00022833"/>
    </source>
</evidence>
<dbReference type="GO" id="GO:0008270">
    <property type="term" value="F:zinc ion binding"/>
    <property type="evidence" value="ECO:0007669"/>
    <property type="project" value="UniProtKB-KW"/>
</dbReference>
<evidence type="ECO:0000256" key="5">
    <source>
        <dbReference type="SAM" id="MobiDB-lite"/>
    </source>
</evidence>
<dbReference type="Pfam" id="PF13901">
    <property type="entry name" value="RH_dom"/>
    <property type="match status" value="1"/>
</dbReference>
<name>A0AAD7UGL6_9STRA</name>
<evidence type="ECO:0000256" key="6">
    <source>
        <dbReference type="SAM" id="SignalP"/>
    </source>
</evidence>
<evidence type="ECO:0000256" key="2">
    <source>
        <dbReference type="ARBA" id="ARBA00022737"/>
    </source>
</evidence>
<dbReference type="EMBL" id="JAQMWT010000330">
    <property type="protein sequence ID" value="KAJ8604438.1"/>
    <property type="molecule type" value="Genomic_DNA"/>
</dbReference>
<dbReference type="Proteomes" id="UP001230188">
    <property type="component" value="Unassembled WGS sequence"/>
</dbReference>
<evidence type="ECO:0000313" key="9">
    <source>
        <dbReference type="Proteomes" id="UP001230188"/>
    </source>
</evidence>
<keyword evidence="4" id="KW-0862">Zinc</keyword>
<feature type="compositionally biased region" description="Acidic residues" evidence="5">
    <location>
        <begin position="877"/>
        <end position="890"/>
    </location>
</feature>
<feature type="signal peptide" evidence="6">
    <location>
        <begin position="1"/>
        <end position="27"/>
    </location>
</feature>
<feature type="domain" description="Rubicon Homology" evidence="7">
    <location>
        <begin position="699"/>
        <end position="827"/>
    </location>
</feature>
<keyword evidence="2" id="KW-0677">Repeat</keyword>
<dbReference type="PANTHER" id="PTHR12326">
    <property type="entry name" value="PLECKSTRIN HOMOLOGY DOMAIN CONTAINING PROTEIN"/>
    <property type="match status" value="1"/>
</dbReference>
<evidence type="ECO:0000256" key="3">
    <source>
        <dbReference type="ARBA" id="ARBA00022771"/>
    </source>
</evidence>
<organism evidence="8 9">
    <name type="scientific">Chrysophaeum taylorii</name>
    <dbReference type="NCBI Taxonomy" id="2483200"/>
    <lineage>
        <taxon>Eukaryota</taxon>
        <taxon>Sar</taxon>
        <taxon>Stramenopiles</taxon>
        <taxon>Ochrophyta</taxon>
        <taxon>Pelagophyceae</taxon>
        <taxon>Pelagomonadales</taxon>
        <taxon>Pelagomonadaceae</taxon>
        <taxon>Chrysophaeum</taxon>
    </lineage>
</organism>
<comment type="caution">
    <text evidence="8">The sequence shown here is derived from an EMBL/GenBank/DDBJ whole genome shotgun (WGS) entry which is preliminary data.</text>
</comment>
<dbReference type="PANTHER" id="PTHR12326:SF3">
    <property type="entry name" value="DIFFERENTIALLY EXPRESSED IN FDCP 8 HOMOLOG"/>
    <property type="match status" value="1"/>
</dbReference>
<evidence type="ECO:0000313" key="8">
    <source>
        <dbReference type="EMBL" id="KAJ8604438.1"/>
    </source>
</evidence>
<keyword evidence="3" id="KW-0863">Zinc-finger</keyword>
<feature type="region of interest" description="Disordered" evidence="5">
    <location>
        <begin position="866"/>
        <end position="926"/>
    </location>
</feature>
<proteinExistence type="predicted"/>
<feature type="compositionally biased region" description="Acidic residues" evidence="5">
    <location>
        <begin position="913"/>
        <end position="926"/>
    </location>
</feature>
<accession>A0AAD7UGL6</accession>
<dbReference type="AlphaFoldDB" id="A0AAD7UGL6"/>
<dbReference type="InterPro" id="IPR051366">
    <property type="entry name" value="DEF8"/>
</dbReference>
<keyword evidence="9" id="KW-1185">Reference proteome</keyword>
<protein>
    <recommendedName>
        <fullName evidence="7">Rubicon Homology domain-containing protein</fullName>
    </recommendedName>
</protein>
<evidence type="ECO:0000256" key="1">
    <source>
        <dbReference type="ARBA" id="ARBA00022723"/>
    </source>
</evidence>
<keyword evidence="6" id="KW-0732">Signal</keyword>
<feature type="chain" id="PRO_5042261302" description="Rubicon Homology domain-containing protein" evidence="6">
    <location>
        <begin position="28"/>
        <end position="926"/>
    </location>
</feature>
<gene>
    <name evidence="8" type="ORF">CTAYLR_000892</name>
</gene>
<reference evidence="8" key="1">
    <citation type="submission" date="2023-01" db="EMBL/GenBank/DDBJ databases">
        <title>Metagenome sequencing of chrysophaentin producing Chrysophaeum taylorii.</title>
        <authorList>
            <person name="Davison J."/>
            <person name="Bewley C."/>
        </authorList>
    </citation>
    <scope>NUCLEOTIDE SEQUENCE</scope>
    <source>
        <strain evidence="8">NIES-1699</strain>
    </source>
</reference>
<dbReference type="InterPro" id="IPR025258">
    <property type="entry name" value="RH_dom"/>
</dbReference>
<sequence length="926" mass="100059">MAQQQQQQQQQHVSLGLLGSLVRSALAAGSKAVAPEVASIVGGVSAATSALSRLVDEEALLCGVVSGEAVEAVAEAVEGALFFGVRPHGEYPELETPHFLDAIEKVGALREAVGVASEGAFCVTAHGRCRSVVRHALRLGRAAELALLKDPKRWHARSVCGDAFARDMLARALSPLRELGVVLEVACDRPSLDEAFVVFDSSGTLRLVRRIVESSHVEVTIAGYEAVAGVYRREDEAYRSATHELVRAAGLWYLRSRRSPDKVFYAAIAGGNGPPATGWRCLSLGILPAPVVREVAAPLEPAEEDPPSYPAVVLSAARLPNSSFSRARAAEIEQQQPTLQSVDTRSGFFSEEKNETTKFPAARPPPWEVDVGEAAYDEAALAALGARWARRVEAAKVATVEAMAERTLRSASSVVDRALAVGFASRALEGVAPAPPEEDQLTLDAAIAEATAAPQSAREAERAKLLWRAAWRDAMRNLGAGSRDSFEVVQAEALGVVVEHRRVYYVVRLGIERTVAFDSDSDGSDDEATGAAYAARLCDARTRRPRTVTVARKTLRDLENLETTHPLDARALRSLEEKILRRADDSNPLGRDAALASLAAPAVKIVDAHLDALRRGPQLKLFVDDALAHDKATQLTLGLWQPLRAASSASAEPPARPPGRRLPLSFAKEELILDRQHHRCAACGEPLHASLLAKNYAPCRLLDALVCKRRCHDDARAVLPWRVALAADFAKHRVSRAAATFLRHRDPLPLVRLPPAAPLFDLDPRLDAARQLRRRLCELKRDALQGRAGAEDATRLITAALGPDRLHLALDAPNDFWSLRDLLDATRTSPGKRDGLIPFLSDLIADATHAFSRAFTDGYSDDLSLTLHPLPDSRENADDDNIDDDEDSNQDDDRTPPTSPSKNTHATGGGPLSDDDDDDDDDALSP</sequence>
<evidence type="ECO:0000259" key="7">
    <source>
        <dbReference type="Pfam" id="PF13901"/>
    </source>
</evidence>